<reference evidence="5" key="2">
    <citation type="submission" date="2020-04" db="EMBL/GenBank/DDBJ databases">
        <authorList>
            <consortium name="NCBI Genome Project"/>
        </authorList>
    </citation>
    <scope>NUCLEOTIDE SEQUENCE</scope>
    <source>
        <strain evidence="5">CBS 304.34</strain>
    </source>
</reference>
<evidence type="ECO:0000313" key="4">
    <source>
        <dbReference type="Proteomes" id="UP000504636"/>
    </source>
</evidence>
<reference evidence="5" key="3">
    <citation type="submission" date="2025-04" db="UniProtKB">
        <authorList>
            <consortium name="RefSeq"/>
        </authorList>
    </citation>
    <scope>IDENTIFICATION</scope>
    <source>
        <strain evidence="5">CBS 304.34</strain>
    </source>
</reference>
<feature type="compositionally biased region" description="Basic residues" evidence="2">
    <location>
        <begin position="271"/>
        <end position="284"/>
    </location>
</feature>
<dbReference type="RefSeq" id="XP_033572827.1">
    <property type="nucleotide sequence ID" value="XM_033722290.1"/>
</dbReference>
<reference evidence="3 5" key="1">
    <citation type="journal article" date="2020" name="Stud. Mycol.">
        <title>101 Dothideomycetes genomes: a test case for predicting lifestyles and emergence of pathogens.</title>
        <authorList>
            <person name="Haridas S."/>
            <person name="Albert R."/>
            <person name="Binder M."/>
            <person name="Bloem J."/>
            <person name="Labutti K."/>
            <person name="Salamov A."/>
            <person name="Andreopoulos B."/>
            <person name="Baker S."/>
            <person name="Barry K."/>
            <person name="Bills G."/>
            <person name="Bluhm B."/>
            <person name="Cannon C."/>
            <person name="Castanera R."/>
            <person name="Culley D."/>
            <person name="Daum C."/>
            <person name="Ezra D."/>
            <person name="Gonzalez J."/>
            <person name="Henrissat B."/>
            <person name="Kuo A."/>
            <person name="Liang C."/>
            <person name="Lipzen A."/>
            <person name="Lutzoni F."/>
            <person name="Magnuson J."/>
            <person name="Mondo S."/>
            <person name="Nolan M."/>
            <person name="Ohm R."/>
            <person name="Pangilinan J."/>
            <person name="Park H.-J."/>
            <person name="Ramirez L."/>
            <person name="Alfaro M."/>
            <person name="Sun H."/>
            <person name="Tritt A."/>
            <person name="Yoshinaga Y."/>
            <person name="Zwiers L.-H."/>
            <person name="Turgeon B."/>
            <person name="Goodwin S."/>
            <person name="Spatafora J."/>
            <person name="Crous P."/>
            <person name="Grigoriev I."/>
        </authorList>
    </citation>
    <scope>NUCLEOTIDE SEQUENCE</scope>
    <source>
        <strain evidence="3 5">CBS 304.34</strain>
    </source>
</reference>
<dbReference type="AlphaFoldDB" id="A0A6A6YBH7"/>
<dbReference type="GeneID" id="54463183"/>
<evidence type="ECO:0000256" key="1">
    <source>
        <dbReference type="SAM" id="Coils"/>
    </source>
</evidence>
<protein>
    <submittedName>
        <fullName evidence="3 5">Uncharacterized protein</fullName>
    </submittedName>
</protein>
<gene>
    <name evidence="3 5" type="ORF">BDZ99DRAFT_479891</name>
</gene>
<dbReference type="EMBL" id="MU003708">
    <property type="protein sequence ID" value="KAF2805863.1"/>
    <property type="molecule type" value="Genomic_DNA"/>
</dbReference>
<evidence type="ECO:0000313" key="5">
    <source>
        <dbReference type="RefSeq" id="XP_033572827.1"/>
    </source>
</evidence>
<keyword evidence="4" id="KW-1185">Reference proteome</keyword>
<feature type="coiled-coil region" evidence="1">
    <location>
        <begin position="168"/>
        <end position="195"/>
    </location>
</feature>
<keyword evidence="1" id="KW-0175">Coiled coil</keyword>
<organism evidence="3">
    <name type="scientific">Mytilinidion resinicola</name>
    <dbReference type="NCBI Taxonomy" id="574789"/>
    <lineage>
        <taxon>Eukaryota</taxon>
        <taxon>Fungi</taxon>
        <taxon>Dikarya</taxon>
        <taxon>Ascomycota</taxon>
        <taxon>Pezizomycotina</taxon>
        <taxon>Dothideomycetes</taxon>
        <taxon>Pleosporomycetidae</taxon>
        <taxon>Mytilinidiales</taxon>
        <taxon>Mytilinidiaceae</taxon>
        <taxon>Mytilinidion</taxon>
    </lineage>
</organism>
<sequence length="284" mass="32008">MVKVGFITSYQTLFAKALGRLSLSATPLPRAPPRFLLQQQSSLTRHNLSQLQQLAIITKASKGTYNNSPVCQRSSSRPPTITHFRATTAAASTPSAPPPHPPTLPPSTATMGAVMSVPGPTSASEWQLEWEEAARERGGRRPPVYEELPILRGIPKMMFLTWPANERRATLKKALALWEEECAEEQRKKAELAARVCAALAKSDKLSERYEREKQKRTEREVMEKIEEPKWRKEEAEKKEREERERREREQREGAEQGEGVKKEEGEGGKKKAKKGKKAKKSGK</sequence>
<dbReference type="Proteomes" id="UP000504636">
    <property type="component" value="Unplaced"/>
</dbReference>
<evidence type="ECO:0000256" key="2">
    <source>
        <dbReference type="SAM" id="MobiDB-lite"/>
    </source>
</evidence>
<evidence type="ECO:0000313" key="3">
    <source>
        <dbReference type="EMBL" id="KAF2805863.1"/>
    </source>
</evidence>
<feature type="compositionally biased region" description="Basic and acidic residues" evidence="2">
    <location>
        <begin position="208"/>
        <end position="270"/>
    </location>
</feature>
<name>A0A6A6YBH7_9PEZI</name>
<accession>A0A6A6YBH7</accession>
<proteinExistence type="predicted"/>
<feature type="region of interest" description="Disordered" evidence="2">
    <location>
        <begin position="208"/>
        <end position="284"/>
    </location>
</feature>